<comment type="caution">
    <text evidence="1">The sequence shown here is derived from an EMBL/GenBank/DDBJ whole genome shotgun (WGS) entry which is preliminary data.</text>
</comment>
<gene>
    <name evidence="1" type="ORF">AAFF_G00289340</name>
</gene>
<accession>A0AAD7R9J6</accession>
<organism evidence="1 2">
    <name type="scientific">Aldrovandia affinis</name>
    <dbReference type="NCBI Taxonomy" id="143900"/>
    <lineage>
        <taxon>Eukaryota</taxon>
        <taxon>Metazoa</taxon>
        <taxon>Chordata</taxon>
        <taxon>Craniata</taxon>
        <taxon>Vertebrata</taxon>
        <taxon>Euteleostomi</taxon>
        <taxon>Actinopterygii</taxon>
        <taxon>Neopterygii</taxon>
        <taxon>Teleostei</taxon>
        <taxon>Notacanthiformes</taxon>
        <taxon>Halosauridae</taxon>
        <taxon>Aldrovandia</taxon>
    </lineage>
</organism>
<proteinExistence type="predicted"/>
<protein>
    <submittedName>
        <fullName evidence="1">Uncharacterized protein</fullName>
    </submittedName>
</protein>
<keyword evidence="2" id="KW-1185">Reference proteome</keyword>
<dbReference type="Proteomes" id="UP001221898">
    <property type="component" value="Unassembled WGS sequence"/>
</dbReference>
<evidence type="ECO:0000313" key="2">
    <source>
        <dbReference type="Proteomes" id="UP001221898"/>
    </source>
</evidence>
<dbReference type="EMBL" id="JAINUG010000401">
    <property type="protein sequence ID" value="KAJ8372434.1"/>
    <property type="molecule type" value="Genomic_DNA"/>
</dbReference>
<sequence length="81" mass="8950">MTVSLQHKELRTLDRDRFFKNDREIQTPSSVSEGQRGSTLDPCVSVTLSIILIISPGNCCRGRMAGAYVHASELQSEPDSL</sequence>
<reference evidence="1" key="1">
    <citation type="journal article" date="2023" name="Science">
        <title>Genome structures resolve the early diversification of teleost fishes.</title>
        <authorList>
            <person name="Parey E."/>
            <person name="Louis A."/>
            <person name="Montfort J."/>
            <person name="Bouchez O."/>
            <person name="Roques C."/>
            <person name="Iampietro C."/>
            <person name="Lluch J."/>
            <person name="Castinel A."/>
            <person name="Donnadieu C."/>
            <person name="Desvignes T."/>
            <person name="Floi Bucao C."/>
            <person name="Jouanno E."/>
            <person name="Wen M."/>
            <person name="Mejri S."/>
            <person name="Dirks R."/>
            <person name="Jansen H."/>
            <person name="Henkel C."/>
            <person name="Chen W.J."/>
            <person name="Zahm M."/>
            <person name="Cabau C."/>
            <person name="Klopp C."/>
            <person name="Thompson A.W."/>
            <person name="Robinson-Rechavi M."/>
            <person name="Braasch I."/>
            <person name="Lecointre G."/>
            <person name="Bobe J."/>
            <person name="Postlethwait J.H."/>
            <person name="Berthelot C."/>
            <person name="Roest Crollius H."/>
            <person name="Guiguen Y."/>
        </authorList>
    </citation>
    <scope>NUCLEOTIDE SEQUENCE</scope>
    <source>
        <strain evidence="1">NC1722</strain>
    </source>
</reference>
<evidence type="ECO:0000313" key="1">
    <source>
        <dbReference type="EMBL" id="KAJ8372434.1"/>
    </source>
</evidence>
<dbReference type="AlphaFoldDB" id="A0AAD7R9J6"/>
<name>A0AAD7R9J6_9TELE</name>